<dbReference type="AlphaFoldDB" id="A0AAV1HWH0"/>
<evidence type="ECO:0000256" key="4">
    <source>
        <dbReference type="ARBA" id="ARBA00023141"/>
    </source>
</evidence>
<dbReference type="GO" id="GO:0047769">
    <property type="term" value="F:arogenate dehydratase activity"/>
    <property type="evidence" value="ECO:0007669"/>
    <property type="project" value="UniProtKB-UniRule"/>
</dbReference>
<keyword evidence="3 7" id="KW-0028">Amino-acid biosynthesis</keyword>
<dbReference type="GO" id="GO:0004664">
    <property type="term" value="F:prephenate dehydratase activity"/>
    <property type="evidence" value="ECO:0007669"/>
    <property type="project" value="InterPro"/>
</dbReference>
<feature type="domain" description="ACT" evidence="9">
    <location>
        <begin position="667"/>
        <end position="756"/>
    </location>
</feature>
<dbReference type="PROSITE" id="PS51171">
    <property type="entry name" value="PREPHENATE_DEHYDR_3"/>
    <property type="match status" value="2"/>
</dbReference>
<comment type="subcellular location">
    <subcellularLocation>
        <location evidence="7">Plastid</location>
        <location evidence="7">Chloroplast stroma</location>
    </subcellularLocation>
</comment>
<dbReference type="Pfam" id="PF00800">
    <property type="entry name" value="PDT"/>
    <property type="match status" value="2"/>
</dbReference>
<dbReference type="InterPro" id="IPR018528">
    <property type="entry name" value="Preph_deHydtase_CS"/>
</dbReference>
<dbReference type="FunFam" id="3.40.190.10:FF:000031">
    <property type="entry name" value="Arogenate dehydratase"/>
    <property type="match status" value="1"/>
</dbReference>
<feature type="domain" description="Prephenate dehydratase" evidence="8">
    <location>
        <begin position="475"/>
        <end position="651"/>
    </location>
</feature>
<evidence type="ECO:0000313" key="10">
    <source>
        <dbReference type="EMBL" id="CAK0756143.1"/>
    </source>
</evidence>
<dbReference type="InterPro" id="IPR002912">
    <property type="entry name" value="ACT_dom"/>
</dbReference>
<gene>
    <name evidence="10" type="ORF">CVIRNUC_002430</name>
</gene>
<keyword evidence="4 7" id="KW-0057">Aromatic amino acid biosynthesis</keyword>
<evidence type="ECO:0000256" key="1">
    <source>
        <dbReference type="ARBA" id="ARBA00004929"/>
    </source>
</evidence>
<dbReference type="PANTHER" id="PTHR21022">
    <property type="entry name" value="PREPHENATE DEHYDRATASE P PROTEIN"/>
    <property type="match status" value="1"/>
</dbReference>
<dbReference type="Gene3D" id="3.30.70.260">
    <property type="match status" value="2"/>
</dbReference>
<name>A0AAV1HWH0_9CHLO</name>
<dbReference type="PANTHER" id="PTHR21022:SF19">
    <property type="entry name" value="PREPHENATE DEHYDRATASE-RELATED"/>
    <property type="match status" value="1"/>
</dbReference>
<dbReference type="Gene3D" id="3.40.190.10">
    <property type="entry name" value="Periplasmic binding protein-like II"/>
    <property type="match status" value="4"/>
</dbReference>
<evidence type="ECO:0000259" key="9">
    <source>
        <dbReference type="PROSITE" id="PS51671"/>
    </source>
</evidence>
<feature type="domain" description="ACT" evidence="9">
    <location>
        <begin position="334"/>
        <end position="414"/>
    </location>
</feature>
<evidence type="ECO:0000256" key="6">
    <source>
        <dbReference type="ARBA" id="ARBA00023239"/>
    </source>
</evidence>
<keyword evidence="7" id="KW-0809">Transit peptide</keyword>
<dbReference type="GO" id="GO:0009094">
    <property type="term" value="P:L-phenylalanine biosynthetic process"/>
    <property type="evidence" value="ECO:0007669"/>
    <property type="project" value="UniProtKB-KW"/>
</dbReference>
<dbReference type="CDD" id="cd04905">
    <property type="entry name" value="ACT_CM-PDT"/>
    <property type="match status" value="2"/>
</dbReference>
<keyword evidence="7" id="KW-0150">Chloroplast</keyword>
<feature type="domain" description="Prephenate dehydratase" evidence="8">
    <location>
        <begin position="136"/>
        <end position="312"/>
    </location>
</feature>
<dbReference type="PROSITE" id="PS00858">
    <property type="entry name" value="PREPHENATE_DEHYDR_2"/>
    <property type="match status" value="2"/>
</dbReference>
<dbReference type="EC" id="4.2.1.91" evidence="2 7"/>
<keyword evidence="6 7" id="KW-0456">Lyase</keyword>
<dbReference type="PROSITE" id="PS00857">
    <property type="entry name" value="PREPHENATE_DEHYDR_1"/>
    <property type="match status" value="1"/>
</dbReference>
<evidence type="ECO:0000256" key="7">
    <source>
        <dbReference type="RuleBase" id="RU363004"/>
    </source>
</evidence>
<dbReference type="Proteomes" id="UP001314263">
    <property type="component" value="Unassembled WGS sequence"/>
</dbReference>
<organism evidence="10 11">
    <name type="scientific">Coccomyxa viridis</name>
    <dbReference type="NCBI Taxonomy" id="1274662"/>
    <lineage>
        <taxon>Eukaryota</taxon>
        <taxon>Viridiplantae</taxon>
        <taxon>Chlorophyta</taxon>
        <taxon>core chlorophytes</taxon>
        <taxon>Trebouxiophyceae</taxon>
        <taxon>Trebouxiophyceae incertae sedis</taxon>
        <taxon>Coccomyxaceae</taxon>
        <taxon>Coccomyxa</taxon>
    </lineage>
</organism>
<evidence type="ECO:0000256" key="5">
    <source>
        <dbReference type="ARBA" id="ARBA00023222"/>
    </source>
</evidence>
<dbReference type="NCBIfam" id="NF008865">
    <property type="entry name" value="PRK11898.1"/>
    <property type="match status" value="1"/>
</dbReference>
<dbReference type="SUPFAM" id="SSF55021">
    <property type="entry name" value="ACT-like"/>
    <property type="match status" value="2"/>
</dbReference>
<dbReference type="SUPFAM" id="SSF53850">
    <property type="entry name" value="Periplasmic binding protein-like II"/>
    <property type="match status" value="2"/>
</dbReference>
<evidence type="ECO:0000256" key="3">
    <source>
        <dbReference type="ARBA" id="ARBA00022605"/>
    </source>
</evidence>
<dbReference type="InterPro" id="IPR001086">
    <property type="entry name" value="Preph_deHydtase"/>
</dbReference>
<dbReference type="CDD" id="cd13631">
    <property type="entry name" value="PBP2_Ct-PDT_like"/>
    <property type="match status" value="2"/>
</dbReference>
<comment type="caution">
    <text evidence="10">The sequence shown here is derived from an EMBL/GenBank/DDBJ whole genome shotgun (WGS) entry which is preliminary data.</text>
</comment>
<protein>
    <recommendedName>
        <fullName evidence="2 7">Arogenate dehydratase</fullName>
        <ecNumber evidence="2 7">4.2.1.91</ecNumber>
    </recommendedName>
</protein>
<keyword evidence="5 7" id="KW-0584">Phenylalanine biosynthesis</keyword>
<accession>A0AAV1HWH0</accession>
<dbReference type="PROSITE" id="PS51671">
    <property type="entry name" value="ACT"/>
    <property type="match status" value="2"/>
</dbReference>
<dbReference type="EMBL" id="CAUYUE010000003">
    <property type="protein sequence ID" value="CAK0756143.1"/>
    <property type="molecule type" value="Genomic_DNA"/>
</dbReference>
<keyword evidence="11" id="KW-1185">Reference proteome</keyword>
<proteinExistence type="predicted"/>
<comment type="catalytic activity">
    <reaction evidence="7">
        <text>L-arogenate + H(+) = L-phenylalanine + CO2 + H2O</text>
        <dbReference type="Rhea" id="RHEA:12536"/>
        <dbReference type="ChEBI" id="CHEBI:15377"/>
        <dbReference type="ChEBI" id="CHEBI:15378"/>
        <dbReference type="ChEBI" id="CHEBI:16526"/>
        <dbReference type="ChEBI" id="CHEBI:58095"/>
        <dbReference type="ChEBI" id="CHEBI:58180"/>
        <dbReference type="EC" id="4.2.1.91"/>
    </reaction>
</comment>
<reference evidence="10 11" key="1">
    <citation type="submission" date="2023-10" db="EMBL/GenBank/DDBJ databases">
        <authorList>
            <person name="Maclean D."/>
            <person name="Macfadyen A."/>
        </authorList>
    </citation>
    <scope>NUCLEOTIDE SEQUENCE [LARGE SCALE GENOMIC DNA]</scope>
</reference>
<comment type="pathway">
    <text evidence="1 7">Amino-acid biosynthesis; L-phenylalanine biosynthesis; L-phenylalanine from L-arogenate: step 1/1.</text>
</comment>
<evidence type="ECO:0000259" key="8">
    <source>
        <dbReference type="PROSITE" id="PS51171"/>
    </source>
</evidence>
<evidence type="ECO:0000313" key="11">
    <source>
        <dbReference type="Proteomes" id="UP001314263"/>
    </source>
</evidence>
<dbReference type="GO" id="GO:0009570">
    <property type="term" value="C:chloroplast stroma"/>
    <property type="evidence" value="ECO:0007669"/>
    <property type="project" value="UniProtKB-SubCell"/>
</dbReference>
<evidence type="ECO:0000256" key="2">
    <source>
        <dbReference type="ARBA" id="ARBA00013259"/>
    </source>
</evidence>
<dbReference type="InterPro" id="IPR045865">
    <property type="entry name" value="ACT-like_dom_sf"/>
</dbReference>
<comment type="function">
    <text evidence="7">Converts the prephenate produced from the shikimate-chorismate pathway into phenylalanine.</text>
</comment>
<sequence length="764" mass="82644">MQLAPAWPLCTPFHLRAVGPDVCCGLSLGAECHTLRSMSLRKRKAPQNFTVLSATRVETSPQEQTALSAEALASRDRLDRALHTSDGPQTGMSMGSSLVSSTESRGQQVVLTTSLIAQAVNKSTDEIIAPSTVQSRVAYQGVPGAYSEGAARKACPEAEPLPCDQFEVAFQALAQWLADTAVLPIENSLGGSIHTVFDLLIKYRLHIVGEVTVDVRHCLMALPGVAREDVRRVQSHPQALSQCDAYLRNMKGVVREAVSDTAGAAQAIAQQGCRSTAAIASERAAELYGMNILERNIQDAQDNVTRFIVLSRDPLIALSDDGRAYKTSVVFSLPSRPGEGPGPGQLFKALSVFALRDIDMTKIESRPVREGSSRHFDYFFYLDLVGGMGDHNIQNALRQLQEIAPFLRVLGCYPMDLDAGDGQDSALAERQLSSNGASNPPESTTAEDALLLSGAAFPRRTGSQRKSSESSSAPVVAFQGIYGAYSEAVALEAVPGCQPLPCEHFETAFQVLSQWLAEQAVLPIESSTHGSIHAVYDLLIRYRLHIVGERVSEIHNCLLALPGTRQEDVRRVISDAVALSHCDAFVRSLPGVVRQAVDDTAQAAKIVAENGWRDAAAIGSERAAELYGLEVIARDIQGGQPNMCRFITLAREPLVTARLGASVFKTSVVFSVPDSAGQLFKALSVFAIRDLDMTKIESRPMRSHPIQLADGAVGGRRFQYLLYVDFMGNLADDVSQNALRHLQEVTEFMRVLGCYPAHKESGTA</sequence>
<keyword evidence="7" id="KW-0934">Plastid</keyword>